<sequence>MALRAGVPEAGRGPGARGRQLAVVPGDGVRAAAAVSVAVAAVSGDLVAVALFLLVLGGVMVPRAIGVGAALDVSYGGTLLVAAWAARLEWYRAVPWLDLVVHAAATGLIAVMAHLVLVRRGIVSGGGSRANGRPGAATVLSVVGLGAVVAVLWELGEWAGHTFVDDRIGVGYDDTVSDLASGLVGALAAGVLLLVVARRSEAREAREGRR</sequence>
<evidence type="ECO:0000256" key="1">
    <source>
        <dbReference type="SAM" id="Phobius"/>
    </source>
</evidence>
<feature type="transmembrane region" description="Helical" evidence="1">
    <location>
        <begin position="99"/>
        <end position="118"/>
    </location>
</feature>
<feature type="transmembrane region" description="Helical" evidence="1">
    <location>
        <begin position="139"/>
        <end position="159"/>
    </location>
</feature>
<evidence type="ECO:0000313" key="3">
    <source>
        <dbReference type="Proteomes" id="UP001321475"/>
    </source>
</evidence>
<accession>A0ABN6XAB6</accession>
<keyword evidence="1" id="KW-1133">Transmembrane helix</keyword>
<proteinExistence type="predicted"/>
<name>A0ABN6XAB6_9CELL</name>
<dbReference type="Proteomes" id="UP001321475">
    <property type="component" value="Chromosome"/>
</dbReference>
<dbReference type="Pfam" id="PF09997">
    <property type="entry name" value="DUF2238"/>
    <property type="match status" value="1"/>
</dbReference>
<feature type="transmembrane region" description="Helical" evidence="1">
    <location>
        <begin position="179"/>
        <end position="197"/>
    </location>
</feature>
<feature type="transmembrane region" description="Helical" evidence="1">
    <location>
        <begin position="31"/>
        <end position="57"/>
    </location>
</feature>
<dbReference type="InterPro" id="IPR014509">
    <property type="entry name" value="YjdF-like"/>
</dbReference>
<evidence type="ECO:0008006" key="4">
    <source>
        <dbReference type="Google" id="ProtNLM"/>
    </source>
</evidence>
<keyword evidence="3" id="KW-1185">Reference proteome</keyword>
<evidence type="ECO:0000313" key="2">
    <source>
        <dbReference type="EMBL" id="BDZ41742.1"/>
    </source>
</evidence>
<reference evidence="3" key="1">
    <citation type="journal article" date="2019" name="Int. J. Syst. Evol. Microbiol.">
        <title>The Global Catalogue of Microorganisms (GCM) 10K type strain sequencing project: providing services to taxonomists for standard genome sequencing and annotation.</title>
        <authorList>
            <consortium name="The Broad Institute Genomics Platform"/>
            <consortium name="The Broad Institute Genome Sequencing Center for Infectious Disease"/>
            <person name="Wu L."/>
            <person name="Ma J."/>
        </authorList>
    </citation>
    <scope>NUCLEOTIDE SEQUENCE [LARGE SCALE GENOMIC DNA]</scope>
    <source>
        <strain evidence="3">NBRC 108565</strain>
    </source>
</reference>
<feature type="transmembrane region" description="Helical" evidence="1">
    <location>
        <begin position="64"/>
        <end position="87"/>
    </location>
</feature>
<keyword evidence="1" id="KW-0472">Membrane</keyword>
<keyword evidence="1" id="KW-0812">Transmembrane</keyword>
<protein>
    <recommendedName>
        <fullName evidence="4">DUF2238 domain-containing protein</fullName>
    </recommendedName>
</protein>
<dbReference type="EMBL" id="AP027729">
    <property type="protein sequence ID" value="BDZ41742.1"/>
    <property type="molecule type" value="Genomic_DNA"/>
</dbReference>
<gene>
    <name evidence="2" type="ORF">GCM10025865_10410</name>
</gene>
<dbReference type="RefSeq" id="WP_286218837.1">
    <property type="nucleotide sequence ID" value="NZ_AP027729.1"/>
</dbReference>
<organism evidence="2 3">
    <name type="scientific">Paraoerskovia sediminicola</name>
    <dbReference type="NCBI Taxonomy" id="1138587"/>
    <lineage>
        <taxon>Bacteria</taxon>
        <taxon>Bacillati</taxon>
        <taxon>Actinomycetota</taxon>
        <taxon>Actinomycetes</taxon>
        <taxon>Micrococcales</taxon>
        <taxon>Cellulomonadaceae</taxon>
        <taxon>Paraoerskovia</taxon>
    </lineage>
</organism>